<name>A0A8A1UWC8_STRR1</name>
<dbReference type="GeneID" id="66860162"/>
<dbReference type="RefSeq" id="WP_129821022.1">
    <property type="nucleotide sequence ID" value="NZ_CP048261.1"/>
</dbReference>
<gene>
    <name evidence="1" type="ORF">SRIM_039295</name>
</gene>
<protein>
    <submittedName>
        <fullName evidence="1">Uncharacterized protein</fullName>
    </submittedName>
</protein>
<sequence length="382" mass="42868">MTTRTDGARAYLWELQAQIADAQGRWGRHANQRRVSALRELVDKLPPGEQPDADTVEALRLQQRWPPCGPEESYHSHYIIHSLADRIEKYLPAPFIRPVLGSLDTGEINAVTLLAPDARTHLVIFESELFTFANLFSKAVAMAMPFEDAGGGRTAFSVHPDKVRRHLKHSPDAILRFADVVRAYLFEGEPSRARPYHAPHPIDVQAAILRDGLELFVLGHEYGHVLLDHLAESQSPRRVPGTADGELTEVTWKWKQEHDADTLGWFLCTKVMTEKYDLAFSHAGTELFFSACEVLERALSLLVEGRSEAHPVSPTHPPIAERRDALRTLLRDERQGESAIVLGTAIQDIVDVLWEPTAPHLLGLLKRGQQPDPRWTANLTTL</sequence>
<dbReference type="AlphaFoldDB" id="A0A8A1UWC8"/>
<dbReference type="EMBL" id="CP048261">
    <property type="protein sequence ID" value="QST85366.1"/>
    <property type="molecule type" value="Genomic_DNA"/>
</dbReference>
<evidence type="ECO:0000313" key="2">
    <source>
        <dbReference type="Proteomes" id="UP000011074"/>
    </source>
</evidence>
<evidence type="ECO:0000313" key="1">
    <source>
        <dbReference type="EMBL" id="QST85366.1"/>
    </source>
</evidence>
<proteinExistence type="predicted"/>
<accession>A0A8A1UWC8</accession>
<reference evidence="1" key="2">
    <citation type="submission" date="2020-01" db="EMBL/GenBank/DDBJ databases">
        <authorList>
            <person name="Algora L."/>
            <person name="Schniete J.K."/>
            <person name="MacFadyen A."/>
            <person name="Hoskisson P.A."/>
            <person name="Hunter I.S."/>
            <person name="Herron P.R."/>
        </authorList>
    </citation>
    <scope>NUCLEOTIDE SEQUENCE</scope>
    <source>
        <strain evidence="1">ATCC 10970</strain>
    </source>
</reference>
<dbReference type="Proteomes" id="UP000011074">
    <property type="component" value="Chromosome"/>
</dbReference>
<organism evidence="1 2">
    <name type="scientific">Streptomyces rimosus subsp. rimosus (strain ATCC 10970 / DSM 40260 / JCM 4667 / NRRL 2234)</name>
    <dbReference type="NCBI Taxonomy" id="1265868"/>
    <lineage>
        <taxon>Bacteria</taxon>
        <taxon>Bacillati</taxon>
        <taxon>Actinomycetota</taxon>
        <taxon>Actinomycetes</taxon>
        <taxon>Kitasatosporales</taxon>
        <taxon>Streptomycetaceae</taxon>
        <taxon>Streptomyces</taxon>
    </lineage>
</organism>
<reference evidence="1" key="1">
    <citation type="submission" date="2012-12" db="EMBL/GenBank/DDBJ databases">
        <authorList>
            <person name="Pethick F.E."/>
            <person name="MacFadyen A.C."/>
            <person name="Tang Z."/>
            <person name="Sangal V."/>
            <person name="Tze-Tze L."/>
            <person name="Chu J."/>
            <person name="Guo M."/>
            <person name="Kirby R."/>
            <person name="Hoskisson P.A."/>
            <person name="Herron P.R."/>
            <person name="Hunter I.S."/>
        </authorList>
    </citation>
    <scope>NUCLEOTIDE SEQUENCE</scope>
    <source>
        <strain evidence="1">ATCC 10970</strain>
    </source>
</reference>
<reference evidence="1" key="3">
    <citation type="journal article" date="2021" name="bioRxiv">
        <title>Bilateral symmetry of linear streptomycete chromosomes.</title>
        <authorList>
            <person name="Algora-Gallardo L."/>
            <person name="Schniete J.K."/>
            <person name="Mark D.R."/>
            <person name="Hunter I.S."/>
            <person name="Herron P.R."/>
        </authorList>
    </citation>
    <scope>NUCLEOTIDE SEQUENCE</scope>
    <source>
        <strain evidence="1">ATCC 10970</strain>
    </source>
</reference>